<comment type="similarity">
    <text evidence="1">Belongs to the NmrA-type oxidoreductase family.</text>
</comment>
<dbReference type="InterPro" id="IPR036291">
    <property type="entry name" value="NAD(P)-bd_dom_sf"/>
</dbReference>
<evidence type="ECO:0000259" key="3">
    <source>
        <dbReference type="Pfam" id="PF05368"/>
    </source>
</evidence>
<name>A0A846RYE3_9MICO</name>
<dbReference type="CDD" id="cd05251">
    <property type="entry name" value="NmrA_like_SDR_a"/>
    <property type="match status" value="1"/>
</dbReference>
<dbReference type="Pfam" id="PF05368">
    <property type="entry name" value="NmrA"/>
    <property type="match status" value="1"/>
</dbReference>
<protein>
    <submittedName>
        <fullName evidence="4">Uncharacterized protein YbjT (DUF2867 family)</fullName>
    </submittedName>
</protein>
<dbReference type="InterPro" id="IPR051164">
    <property type="entry name" value="NmrA-like_oxidored"/>
</dbReference>
<dbReference type="EMBL" id="JAATJN010000001">
    <property type="protein sequence ID" value="NJC55703.1"/>
    <property type="molecule type" value="Genomic_DNA"/>
</dbReference>
<proteinExistence type="inferred from homology"/>
<dbReference type="AlphaFoldDB" id="A0A846RYE3"/>
<evidence type="ECO:0000256" key="1">
    <source>
        <dbReference type="ARBA" id="ARBA00006328"/>
    </source>
</evidence>
<gene>
    <name evidence="4" type="ORF">BKA07_000738</name>
</gene>
<evidence type="ECO:0000313" key="5">
    <source>
        <dbReference type="Proteomes" id="UP000576792"/>
    </source>
</evidence>
<evidence type="ECO:0000313" key="4">
    <source>
        <dbReference type="EMBL" id="NJC55703.1"/>
    </source>
</evidence>
<keyword evidence="5" id="KW-1185">Reference proteome</keyword>
<dbReference type="Gene3D" id="3.90.25.10">
    <property type="entry name" value="UDP-galactose 4-epimerase, domain 1"/>
    <property type="match status" value="1"/>
</dbReference>
<reference evidence="4 5" key="1">
    <citation type="submission" date="2020-03" db="EMBL/GenBank/DDBJ databases">
        <title>Sequencing the genomes of 1000 actinobacteria strains.</title>
        <authorList>
            <person name="Klenk H.-P."/>
        </authorList>
    </citation>
    <scope>NUCLEOTIDE SEQUENCE [LARGE SCALE GENOMIC DNA]</scope>
    <source>
        <strain evidence="4 5">DSM 18964</strain>
    </source>
</reference>
<dbReference type="SUPFAM" id="SSF51735">
    <property type="entry name" value="NAD(P)-binding Rossmann-fold domains"/>
    <property type="match status" value="1"/>
</dbReference>
<dbReference type="Gene3D" id="3.40.50.720">
    <property type="entry name" value="NAD(P)-binding Rossmann-like Domain"/>
    <property type="match status" value="1"/>
</dbReference>
<dbReference type="PANTHER" id="PTHR42748">
    <property type="entry name" value="NITROGEN METABOLITE REPRESSION PROTEIN NMRA FAMILY MEMBER"/>
    <property type="match status" value="1"/>
</dbReference>
<dbReference type="InterPro" id="IPR008030">
    <property type="entry name" value="NmrA-like"/>
</dbReference>
<dbReference type="RefSeq" id="WP_167949691.1">
    <property type="nucleotide sequence ID" value="NZ_BAAAPQ010000026.1"/>
</dbReference>
<comment type="caution">
    <text evidence="4">The sequence shown here is derived from an EMBL/GenBank/DDBJ whole genome shotgun (WGS) entry which is preliminary data.</text>
</comment>
<sequence>MNTTKKVIAVAGATGSQGGGAAAAILDDPDSPFTVRALTRNPDSAAAQELSSRGAEVVRADFGDEASLVAAFDGAYGAFLVTNFWAHGSADQESLEIAHLASAASTAGLHHVVWSTLEDTRELLPIEDERMPVLQDRYNVPHFDAKGEGNERFTQAGVPTTFLNTTFFYQGFLDGVEPRRGEDGELTLSIPFEDGKLLAGIDVRDIGRTAYEILRRGEEFIDQTVSIAGDCLTGQEYADIIGDALGEPVRFQPVPYDVFRKFDIPAAEEFGNMFQYYGDFDAQFTGARDLAKVRAINPALKDFRTWAQENVQALRNAV</sequence>
<organism evidence="4 5">
    <name type="scientific">Brevibacterium marinum</name>
    <dbReference type="NCBI Taxonomy" id="418643"/>
    <lineage>
        <taxon>Bacteria</taxon>
        <taxon>Bacillati</taxon>
        <taxon>Actinomycetota</taxon>
        <taxon>Actinomycetes</taxon>
        <taxon>Micrococcales</taxon>
        <taxon>Brevibacteriaceae</taxon>
        <taxon>Brevibacterium</taxon>
    </lineage>
</organism>
<feature type="domain" description="NmrA-like" evidence="3">
    <location>
        <begin position="4"/>
        <end position="282"/>
    </location>
</feature>
<dbReference type="Proteomes" id="UP000576792">
    <property type="component" value="Unassembled WGS sequence"/>
</dbReference>
<evidence type="ECO:0000256" key="2">
    <source>
        <dbReference type="ARBA" id="ARBA00022857"/>
    </source>
</evidence>
<accession>A0A846RYE3</accession>
<dbReference type="PANTHER" id="PTHR42748:SF7">
    <property type="entry name" value="NMRA LIKE REDOX SENSOR 1-RELATED"/>
    <property type="match status" value="1"/>
</dbReference>
<keyword evidence="2" id="KW-0521">NADP</keyword>